<comment type="function">
    <text evidence="6">Required for proper positioning of a substantial amount of TPR at the nuclear basket (NB) through interaction with TPR.</text>
</comment>
<dbReference type="GeneTree" id="ENSGT00390000006086"/>
<dbReference type="AlphaFoldDB" id="A0A8C9R5X2"/>
<reference evidence="10" key="2">
    <citation type="submission" date="2025-08" db="UniProtKB">
        <authorList>
            <consortium name="Ensembl"/>
        </authorList>
    </citation>
    <scope>IDENTIFICATION</scope>
</reference>
<reference evidence="10" key="3">
    <citation type="submission" date="2025-09" db="UniProtKB">
        <authorList>
            <consortium name="Ensembl"/>
        </authorList>
    </citation>
    <scope>IDENTIFICATION</scope>
</reference>
<comment type="subcellular location">
    <subcellularLocation>
        <location evidence="1">Nucleus</location>
    </subcellularLocation>
</comment>
<dbReference type="Ensembl" id="ENSSFOT00015005694.2">
    <property type="protein sequence ID" value="ENSSFOP00015005603.1"/>
    <property type="gene ID" value="ENSSFOG00015003667.2"/>
</dbReference>
<evidence type="ECO:0000256" key="3">
    <source>
        <dbReference type="ARBA" id="ARBA00022771"/>
    </source>
</evidence>
<dbReference type="Pfam" id="PF08600">
    <property type="entry name" value="NuBaID_C"/>
    <property type="match status" value="1"/>
</dbReference>
<dbReference type="InterPro" id="IPR013909">
    <property type="entry name" value="NuBaID_C"/>
</dbReference>
<evidence type="ECO:0000256" key="1">
    <source>
        <dbReference type="ARBA" id="ARBA00004123"/>
    </source>
</evidence>
<feature type="compositionally biased region" description="Basic and acidic residues" evidence="7">
    <location>
        <begin position="33"/>
        <end position="42"/>
    </location>
</feature>
<organism evidence="10 11">
    <name type="scientific">Scleropages formosus</name>
    <name type="common">Asian bonytongue</name>
    <name type="synonym">Osteoglossum formosum</name>
    <dbReference type="NCBI Taxonomy" id="113540"/>
    <lineage>
        <taxon>Eukaryota</taxon>
        <taxon>Metazoa</taxon>
        <taxon>Chordata</taxon>
        <taxon>Craniata</taxon>
        <taxon>Vertebrata</taxon>
        <taxon>Euteleostomi</taxon>
        <taxon>Actinopterygii</taxon>
        <taxon>Neopterygii</taxon>
        <taxon>Teleostei</taxon>
        <taxon>Osteoglossocephala</taxon>
        <taxon>Osteoglossomorpha</taxon>
        <taxon>Osteoglossiformes</taxon>
        <taxon>Osteoglossidae</taxon>
        <taxon>Scleropages</taxon>
    </lineage>
</organism>
<evidence type="ECO:0000256" key="7">
    <source>
        <dbReference type="SAM" id="MobiDB-lite"/>
    </source>
</evidence>
<evidence type="ECO:0000259" key="9">
    <source>
        <dbReference type="Pfam" id="PF08600"/>
    </source>
</evidence>
<evidence type="ECO:0000313" key="10">
    <source>
        <dbReference type="Ensembl" id="ENSSFOP00015005603.1"/>
    </source>
</evidence>
<evidence type="ECO:0000256" key="2">
    <source>
        <dbReference type="ARBA" id="ARBA00022723"/>
    </source>
</evidence>
<dbReference type="Proteomes" id="UP000694397">
    <property type="component" value="Chromosome 2"/>
</dbReference>
<dbReference type="GeneID" id="108931480"/>
<accession>A0A8C9R5X2</accession>
<reference evidence="10 11" key="1">
    <citation type="submission" date="2019-04" db="EMBL/GenBank/DDBJ databases">
        <authorList>
            <consortium name="Wellcome Sanger Institute Data Sharing"/>
        </authorList>
    </citation>
    <scope>NUCLEOTIDE SEQUENCE [LARGE SCALE GENOMIC DNA]</scope>
</reference>
<keyword evidence="11" id="KW-1185">Reference proteome</keyword>
<sequence>MEPTMNGHTVKYCEGKELGVGPNMATLESRSSSLDDLHEKTKSPQVSGQKVRELLNEGMASDDVTRNQVDQDQATPAADPNGTSQRPSEAVSKEGFFSRVESYTCMKWAGKPSALSPLKCARYGWINVDCDMLKCSSCQAFLCVSLQPTRDIQKYEENLSELTKLLQSQHEKFCFWPDCPCPDRFWRVPISEPEVLLSSFLERFRSACLLELQLPAMKPEDLKAMSLTEEAIGVLLQLVEDEQQKGDSPLVQLSAEPLSVQVAACIVALCGWAASPSLSSLHLPILTCSYCLRKVGLWSFHQIEGMIADTDSSFEAPTTPVSGQEVRGDRLTPTSPTCRMKLRSQDIMRTHEQMESSPSPVMGRMRSRDTPSPSEELPSPMIRGKRPVTRSRGQGDTAGQEVPSSPQRKAKRLRLSSSSSSETSMHRGVFDPVAQHRDWCPWVTTVDGDANKELQLDETQSSLFDLERPIQGWRAALQLFLSLKRPISPAGPSSSQGLHDKSKGVFKIFHQWQLSSSTQ</sequence>
<dbReference type="KEGG" id="sfm:108931480"/>
<evidence type="ECO:0000259" key="8">
    <source>
        <dbReference type="Pfam" id="PF07967"/>
    </source>
</evidence>
<dbReference type="GO" id="GO:0008270">
    <property type="term" value="F:zinc ion binding"/>
    <property type="evidence" value="ECO:0007669"/>
    <property type="project" value="UniProtKB-KW"/>
</dbReference>
<dbReference type="PANTHER" id="PTHR15835">
    <property type="entry name" value="NUCLEAR-INTERACTING PARTNER OF ALK"/>
    <property type="match status" value="1"/>
</dbReference>
<gene>
    <name evidence="10" type="primary">ZC3HC1</name>
    <name evidence="10" type="synonym">zc3hc1</name>
</gene>
<dbReference type="RefSeq" id="XP_018602756.1">
    <property type="nucleotide sequence ID" value="XM_018747240.1"/>
</dbReference>
<feature type="domain" description="C3HC-type" evidence="8">
    <location>
        <begin position="91"/>
        <end position="216"/>
    </location>
</feature>
<feature type="domain" description="NuBaID C-terminal" evidence="9">
    <location>
        <begin position="264"/>
        <end position="460"/>
    </location>
</feature>
<proteinExistence type="predicted"/>
<dbReference type="InterPro" id="IPR012935">
    <property type="entry name" value="NuBaID_N"/>
</dbReference>
<keyword evidence="2" id="KW-0479">Metal-binding</keyword>
<protein>
    <submittedName>
        <fullName evidence="10">Zinc finger, C3HC-type containing 1</fullName>
    </submittedName>
</protein>
<name>A0A8C9R5X2_SCLFO</name>
<evidence type="ECO:0000256" key="4">
    <source>
        <dbReference type="ARBA" id="ARBA00022833"/>
    </source>
</evidence>
<keyword evidence="5" id="KW-0539">Nucleus</keyword>
<evidence type="ECO:0000313" key="11">
    <source>
        <dbReference type="Proteomes" id="UP000694397"/>
    </source>
</evidence>
<evidence type="ECO:0000256" key="6">
    <source>
        <dbReference type="ARBA" id="ARBA00044931"/>
    </source>
</evidence>
<feature type="region of interest" description="Disordered" evidence="7">
    <location>
        <begin position="314"/>
        <end position="426"/>
    </location>
</feature>
<evidence type="ECO:0000256" key="5">
    <source>
        <dbReference type="ARBA" id="ARBA00023242"/>
    </source>
</evidence>
<keyword evidence="3" id="KW-0863">Zinc-finger</keyword>
<dbReference type="Pfam" id="PF07967">
    <property type="entry name" value="zf-C3HC"/>
    <property type="match status" value="1"/>
</dbReference>
<dbReference type="OrthoDB" id="614844at2759"/>
<dbReference type="GO" id="GO:0005634">
    <property type="term" value="C:nucleus"/>
    <property type="evidence" value="ECO:0007669"/>
    <property type="project" value="UniProtKB-SubCell"/>
</dbReference>
<feature type="compositionally biased region" description="Basic and acidic residues" evidence="7">
    <location>
        <begin position="343"/>
        <end position="354"/>
    </location>
</feature>
<dbReference type="CTD" id="51530"/>
<feature type="region of interest" description="Disordered" evidence="7">
    <location>
        <begin position="1"/>
        <end position="93"/>
    </location>
</feature>
<keyword evidence="4" id="KW-0862">Zinc</keyword>
<dbReference type="PANTHER" id="PTHR15835:SF6">
    <property type="entry name" value="ZINC FINGER C3HC-TYPE PROTEIN 1"/>
    <property type="match status" value="1"/>
</dbReference>